<dbReference type="EMBL" id="JBFDAA010000007">
    <property type="protein sequence ID" value="KAL1130467.1"/>
    <property type="molecule type" value="Genomic_DNA"/>
</dbReference>
<feature type="chain" id="PRO_5044847060" evidence="2">
    <location>
        <begin position="17"/>
        <end position="247"/>
    </location>
</feature>
<evidence type="ECO:0000256" key="1">
    <source>
        <dbReference type="SAM" id="MobiDB-lite"/>
    </source>
</evidence>
<proteinExistence type="predicted"/>
<feature type="compositionally biased region" description="Polar residues" evidence="1">
    <location>
        <begin position="236"/>
        <end position="247"/>
    </location>
</feature>
<reference evidence="3 4" key="1">
    <citation type="submission" date="2024-07" db="EMBL/GenBank/DDBJ databases">
        <title>Chromosome-level genome assembly of the water stick insect Ranatra chinensis (Heteroptera: Nepidae).</title>
        <authorList>
            <person name="Liu X."/>
        </authorList>
    </citation>
    <scope>NUCLEOTIDE SEQUENCE [LARGE SCALE GENOMIC DNA]</scope>
    <source>
        <strain evidence="3">Cailab_2021Rc</strain>
        <tissue evidence="3">Muscle</tissue>
    </source>
</reference>
<feature type="signal peptide" evidence="2">
    <location>
        <begin position="1"/>
        <end position="16"/>
    </location>
</feature>
<feature type="region of interest" description="Disordered" evidence="1">
    <location>
        <begin position="222"/>
        <end position="247"/>
    </location>
</feature>
<evidence type="ECO:0000256" key="2">
    <source>
        <dbReference type="SAM" id="SignalP"/>
    </source>
</evidence>
<keyword evidence="2" id="KW-0732">Signal</keyword>
<dbReference type="AlphaFoldDB" id="A0ABD0YT58"/>
<organism evidence="3 4">
    <name type="scientific">Ranatra chinensis</name>
    <dbReference type="NCBI Taxonomy" id="642074"/>
    <lineage>
        <taxon>Eukaryota</taxon>
        <taxon>Metazoa</taxon>
        <taxon>Ecdysozoa</taxon>
        <taxon>Arthropoda</taxon>
        <taxon>Hexapoda</taxon>
        <taxon>Insecta</taxon>
        <taxon>Pterygota</taxon>
        <taxon>Neoptera</taxon>
        <taxon>Paraneoptera</taxon>
        <taxon>Hemiptera</taxon>
        <taxon>Heteroptera</taxon>
        <taxon>Panheteroptera</taxon>
        <taxon>Nepomorpha</taxon>
        <taxon>Nepidae</taxon>
        <taxon>Ranatrinae</taxon>
        <taxon>Ranatra</taxon>
    </lineage>
</organism>
<protein>
    <submittedName>
        <fullName evidence="3">Uncharacterized protein</fullName>
    </submittedName>
</protein>
<evidence type="ECO:0000313" key="4">
    <source>
        <dbReference type="Proteomes" id="UP001558652"/>
    </source>
</evidence>
<dbReference type="Proteomes" id="UP001558652">
    <property type="component" value="Unassembled WGS sequence"/>
</dbReference>
<sequence length="247" mass="26903">MNALLLLSALVAAVSAASLGPTQHIINEDIDDFLMSVNEAVQIVGLNYLPVDRLPVTMSDSSFESIKLGDMSTWKRVSDAVITGTGLRSFSVSTDIGLGALHFRVDKFVSGSHTGPLTMMVLDNSVHLEFQVQDRFQSSCKVTIDSFQLKSFADPRYYTDDYLASGFMLEKNYILDQFHNTFLSESIQAGAKLGAQNVLQAFLCRNSGATLVDTIRHTFNPPPMPVTDTTAAPKVTESNTTPVTKVA</sequence>
<name>A0ABD0YT58_9HEMI</name>
<keyword evidence="4" id="KW-1185">Reference proteome</keyword>
<gene>
    <name evidence="3" type="ORF">AAG570_011715</name>
</gene>
<evidence type="ECO:0000313" key="3">
    <source>
        <dbReference type="EMBL" id="KAL1130467.1"/>
    </source>
</evidence>
<comment type="caution">
    <text evidence="3">The sequence shown here is derived from an EMBL/GenBank/DDBJ whole genome shotgun (WGS) entry which is preliminary data.</text>
</comment>
<accession>A0ABD0YT58</accession>